<keyword evidence="2" id="KW-0057">Aromatic amino acid biosynthesis</keyword>
<dbReference type="UniPathway" id="UPA00122">
    <property type="reaction ID" value="UER00962"/>
</dbReference>
<dbReference type="EC" id="1.3.1.13" evidence="2"/>
<dbReference type="FunFam" id="1.10.3660.10:FF:000002">
    <property type="entry name" value="Prephenate dehydrogenase [NADP(+)]"/>
    <property type="match status" value="1"/>
</dbReference>
<proteinExistence type="inferred from homology"/>
<dbReference type="SUPFAM" id="SSF51735">
    <property type="entry name" value="NAD(P)-binding Rossmann-fold domains"/>
    <property type="match status" value="1"/>
</dbReference>
<protein>
    <recommendedName>
        <fullName evidence="2">Prephenate dehydrogenase [NADP(+)]</fullName>
        <shortName evidence="2">PRDH</shortName>
        <ecNumber evidence="2">1.3.1.13</ecNumber>
    </recommendedName>
</protein>
<dbReference type="Proteomes" id="UP000005666">
    <property type="component" value="Chromosome 9"/>
</dbReference>
<dbReference type="InterPro" id="IPR008927">
    <property type="entry name" value="6-PGluconate_DH-like_C_sf"/>
</dbReference>
<gene>
    <name evidence="4" type="primary">TPHA0I01630</name>
    <name evidence="4" type="ordered locus">TPHA_0I01630</name>
</gene>
<comment type="catalytic activity">
    <reaction evidence="2">
        <text>prephenate + NADP(+) = 3-(4-hydroxyphenyl)pyruvate + CO2 + NADPH</text>
        <dbReference type="Rhea" id="RHEA:21640"/>
        <dbReference type="ChEBI" id="CHEBI:16526"/>
        <dbReference type="ChEBI" id="CHEBI:29934"/>
        <dbReference type="ChEBI" id="CHEBI:36242"/>
        <dbReference type="ChEBI" id="CHEBI:57783"/>
        <dbReference type="ChEBI" id="CHEBI:58349"/>
        <dbReference type="EC" id="1.3.1.13"/>
    </reaction>
</comment>
<dbReference type="PANTHER" id="PTHR21363:SF0">
    <property type="entry name" value="PREPHENATE DEHYDROGENASE [NADP(+)]"/>
    <property type="match status" value="1"/>
</dbReference>
<dbReference type="eggNOG" id="KOG2380">
    <property type="taxonomic scope" value="Eukaryota"/>
</dbReference>
<dbReference type="Gene3D" id="1.10.3660.10">
    <property type="entry name" value="6-phosphogluconate dehydrogenase C-terminal like domain"/>
    <property type="match status" value="2"/>
</dbReference>
<dbReference type="GeneID" id="11532814"/>
<dbReference type="OrthoDB" id="5399569at2759"/>
<dbReference type="PIRSF" id="PIRSF036510">
    <property type="entry name" value="PDH_fung"/>
    <property type="match status" value="1"/>
</dbReference>
<evidence type="ECO:0000313" key="4">
    <source>
        <dbReference type="EMBL" id="CCE64667.1"/>
    </source>
</evidence>
<accession>G8BXN9</accession>
<dbReference type="InterPro" id="IPR050812">
    <property type="entry name" value="Preph/Arog_dehydrog"/>
</dbReference>
<keyword evidence="1 2" id="KW-0560">Oxidoreductase</keyword>
<dbReference type="Pfam" id="PF03446">
    <property type="entry name" value="NAD_binding_2"/>
    <property type="match status" value="1"/>
</dbReference>
<dbReference type="GO" id="GO:0070403">
    <property type="term" value="F:NAD+ binding"/>
    <property type="evidence" value="ECO:0007669"/>
    <property type="project" value="TreeGrafter"/>
</dbReference>
<dbReference type="InterPro" id="IPR006115">
    <property type="entry name" value="6PGDH_NADP-bd"/>
</dbReference>
<dbReference type="InterPro" id="IPR036291">
    <property type="entry name" value="NAD(P)-bd_dom_sf"/>
</dbReference>
<keyword evidence="5" id="KW-1185">Reference proteome</keyword>
<evidence type="ECO:0000256" key="1">
    <source>
        <dbReference type="ARBA" id="ARBA00023002"/>
    </source>
</evidence>
<dbReference type="GO" id="GO:0004665">
    <property type="term" value="F:prephenate dehydrogenase (NADP+) activity"/>
    <property type="evidence" value="ECO:0007669"/>
    <property type="project" value="UniProtKB-UniRule"/>
</dbReference>
<dbReference type="AlphaFoldDB" id="G8BXN9"/>
<keyword evidence="2" id="KW-0521">NADP</keyword>
<dbReference type="InterPro" id="IPR003099">
    <property type="entry name" value="Prephen_DH"/>
</dbReference>
<dbReference type="InterPro" id="IPR012385">
    <property type="entry name" value="Prephenate_DH_fun"/>
</dbReference>
<comment type="pathway">
    <text evidence="2">Amino-acid biosynthesis; L-tyrosine biosynthesis; (4-hydroxyphenyl)pyruvate from prephenate (NADP(+) route): step 1/1.</text>
</comment>
<dbReference type="RefSeq" id="XP_003687101.1">
    <property type="nucleotide sequence ID" value="XM_003687053.1"/>
</dbReference>
<reference evidence="4 5" key="1">
    <citation type="journal article" date="2011" name="Proc. Natl. Acad. Sci. U.S.A.">
        <title>Evolutionary erosion of yeast sex chromosomes by mating-type switching accidents.</title>
        <authorList>
            <person name="Gordon J.L."/>
            <person name="Armisen D."/>
            <person name="Proux-Wera E."/>
            <person name="Oheigeartaigh S.S."/>
            <person name="Byrne K.P."/>
            <person name="Wolfe K.H."/>
        </authorList>
    </citation>
    <scope>NUCLEOTIDE SEQUENCE [LARGE SCALE GENOMIC DNA]</scope>
    <source>
        <strain evidence="5">ATCC 24235 / CBS 4417 / NBRC 1672 / NRRL Y-8282 / UCD 70-5</strain>
    </source>
</reference>
<keyword evidence="2" id="KW-0827">Tyrosine biosynthesis</keyword>
<organism evidence="4 5">
    <name type="scientific">Tetrapisispora phaffii (strain ATCC 24235 / CBS 4417 / NBRC 1672 / NRRL Y-8282 / UCD 70-5)</name>
    <name type="common">Yeast</name>
    <name type="synonym">Fabospora phaffii</name>
    <dbReference type="NCBI Taxonomy" id="1071381"/>
    <lineage>
        <taxon>Eukaryota</taxon>
        <taxon>Fungi</taxon>
        <taxon>Dikarya</taxon>
        <taxon>Ascomycota</taxon>
        <taxon>Saccharomycotina</taxon>
        <taxon>Saccharomycetes</taxon>
        <taxon>Saccharomycetales</taxon>
        <taxon>Saccharomycetaceae</taxon>
        <taxon>Tetrapisispora</taxon>
    </lineage>
</organism>
<dbReference type="OMA" id="WRVNACD"/>
<sequence>MEVPTVSQTQIDDWKIDMKIGIIGLGDMGLLYARKFSEHGWKVICCDQEKFYTENKKLYIDEDFEVVLNGHHVSRQSDYIIYSVEAANVSKIVAEYGPSTKVNAIVGGQTSCKDPEIKAFEKYLPKDVDIISVHSLHGPKINPEGQPLVIIDHRSSRPSSFLFVNTLMSCLKSKIVYLSYEEHDKITADTQAVTHAAFLSMGTTWAKLKYYPWTLGLDKWYGGLENVKVNISLRIYSNKWHVYAGLAITNPAAHKQILQYATSVTELFSLILGGHSEEFRDRIMKAKEFVFGDHNGKLLLDSSLLDKYSLNKADHTSEENAGKKPLPNSHLSMLAIVDSWYQLKINPYDHMICSTPLFRIFLGISEYLFLTDGLLEETLDAALYDNSFRKDDLEFVVSARSWSSIITSGNFELYQEKFEETQEFFRPMFPEATAIGNDMIKTILSHSK</sequence>
<dbReference type="SUPFAM" id="SSF48179">
    <property type="entry name" value="6-phosphogluconate dehydrogenase C-terminal domain-like"/>
    <property type="match status" value="2"/>
</dbReference>
<dbReference type="KEGG" id="tpf:TPHA_0I01630"/>
<feature type="domain" description="Prephenate/arogenate dehydrogenase" evidence="3">
    <location>
        <begin position="18"/>
        <end position="301"/>
    </location>
</feature>
<evidence type="ECO:0000313" key="5">
    <source>
        <dbReference type="Proteomes" id="UP000005666"/>
    </source>
</evidence>
<dbReference type="GO" id="GO:0006571">
    <property type="term" value="P:tyrosine biosynthetic process"/>
    <property type="evidence" value="ECO:0007669"/>
    <property type="project" value="UniProtKB-UniRule"/>
</dbReference>
<dbReference type="GO" id="GO:0008977">
    <property type="term" value="F:prephenate dehydrogenase (NAD+) activity"/>
    <property type="evidence" value="ECO:0007669"/>
    <property type="project" value="EnsemblFungi"/>
</dbReference>
<dbReference type="FunFam" id="3.40.50.720:FF:000339">
    <property type="entry name" value="Prephenate dehydrogenase [NADP(+)]"/>
    <property type="match status" value="1"/>
</dbReference>
<dbReference type="PROSITE" id="PS51176">
    <property type="entry name" value="PDH_ADH"/>
    <property type="match status" value="1"/>
</dbReference>
<dbReference type="HOGENOM" id="CLU_031403_1_0_1"/>
<dbReference type="EMBL" id="HE612864">
    <property type="protein sequence ID" value="CCE64667.1"/>
    <property type="molecule type" value="Genomic_DNA"/>
</dbReference>
<dbReference type="GO" id="GO:0050661">
    <property type="term" value="F:NADP binding"/>
    <property type="evidence" value="ECO:0007669"/>
    <property type="project" value="InterPro"/>
</dbReference>
<evidence type="ECO:0000256" key="2">
    <source>
        <dbReference type="PIRNR" id="PIRNR036510"/>
    </source>
</evidence>
<dbReference type="STRING" id="1071381.G8BXN9"/>
<dbReference type="Gene3D" id="3.40.50.720">
    <property type="entry name" value="NAD(P)-binding Rossmann-like Domain"/>
    <property type="match status" value="1"/>
</dbReference>
<evidence type="ECO:0000259" key="3">
    <source>
        <dbReference type="PROSITE" id="PS51176"/>
    </source>
</evidence>
<keyword evidence="2" id="KW-0028">Amino-acid biosynthesis</keyword>
<dbReference type="PANTHER" id="PTHR21363">
    <property type="entry name" value="PREPHENATE DEHYDROGENASE"/>
    <property type="match status" value="1"/>
</dbReference>
<name>G8BXN9_TETPH</name>
<comment type="similarity">
    <text evidence="2">Belongs to the prephenate/arogenate dehydrogenase family.</text>
</comment>